<dbReference type="Pfam" id="PF01852">
    <property type="entry name" value="START"/>
    <property type="match status" value="1"/>
</dbReference>
<dbReference type="InterPro" id="IPR001849">
    <property type="entry name" value="PH_domain"/>
</dbReference>
<dbReference type="CDD" id="cd00821">
    <property type="entry name" value="PH"/>
    <property type="match status" value="1"/>
</dbReference>
<dbReference type="GO" id="GO:0008289">
    <property type="term" value="F:lipid binding"/>
    <property type="evidence" value="ECO:0007669"/>
    <property type="project" value="InterPro"/>
</dbReference>
<name>A0A2N9I4Z4_FAGSY</name>
<evidence type="ECO:0000256" key="3">
    <source>
        <dbReference type="SAM" id="MobiDB-lite"/>
    </source>
</evidence>
<proteinExistence type="predicted"/>
<feature type="domain" description="START" evidence="5">
    <location>
        <begin position="189"/>
        <end position="324"/>
    </location>
</feature>
<keyword evidence="2" id="KW-0256">Endoplasmic reticulum</keyword>
<dbReference type="PROSITE" id="PS50003">
    <property type="entry name" value="PH_DOMAIN"/>
    <property type="match status" value="1"/>
</dbReference>
<feature type="domain" description="PH" evidence="4">
    <location>
        <begin position="4"/>
        <end position="111"/>
    </location>
</feature>
<evidence type="ECO:0000259" key="5">
    <source>
        <dbReference type="PROSITE" id="PS50848"/>
    </source>
</evidence>
<dbReference type="InterPro" id="IPR023393">
    <property type="entry name" value="START-like_dom_sf"/>
</dbReference>
<comment type="subcellular location">
    <subcellularLocation>
        <location evidence="1">Endoplasmic reticulum</location>
    </subcellularLocation>
</comment>
<dbReference type="Pfam" id="PF00169">
    <property type="entry name" value="PH"/>
    <property type="match status" value="1"/>
</dbReference>
<reference evidence="6" key="1">
    <citation type="submission" date="2018-02" db="EMBL/GenBank/DDBJ databases">
        <authorList>
            <person name="Cohen D.B."/>
            <person name="Kent A.D."/>
        </authorList>
    </citation>
    <scope>NUCLEOTIDE SEQUENCE</scope>
</reference>
<dbReference type="Gene3D" id="2.30.29.30">
    <property type="entry name" value="Pleckstrin-homology domain (PH domain)/Phosphotyrosine-binding domain (PTB)"/>
    <property type="match status" value="1"/>
</dbReference>
<dbReference type="EMBL" id="OIVN01004768">
    <property type="protein sequence ID" value="SPD19144.1"/>
    <property type="molecule type" value="Genomic_DNA"/>
</dbReference>
<dbReference type="SUPFAM" id="SSF50729">
    <property type="entry name" value="PH domain-like"/>
    <property type="match status" value="1"/>
</dbReference>
<dbReference type="InterPro" id="IPR045096">
    <property type="entry name" value="EDR2-like"/>
</dbReference>
<dbReference type="SMART" id="SM00234">
    <property type="entry name" value="START"/>
    <property type="match status" value="1"/>
</dbReference>
<feature type="region of interest" description="Disordered" evidence="3">
    <location>
        <begin position="135"/>
        <end position="161"/>
    </location>
</feature>
<dbReference type="PANTHER" id="PTHR12136:SF100">
    <property type="entry name" value="PROTEIN ENHANCED DISEASE RESISTANCE 2-LIKE"/>
    <property type="match status" value="1"/>
</dbReference>
<dbReference type="SUPFAM" id="SSF55961">
    <property type="entry name" value="Bet v1-like"/>
    <property type="match status" value="1"/>
</dbReference>
<dbReference type="Gene3D" id="3.30.530.20">
    <property type="match status" value="1"/>
</dbReference>
<evidence type="ECO:0008006" key="7">
    <source>
        <dbReference type="Google" id="ProtNLM"/>
    </source>
</evidence>
<dbReference type="InterPro" id="IPR011993">
    <property type="entry name" value="PH-like_dom_sf"/>
</dbReference>
<dbReference type="AlphaFoldDB" id="A0A2N9I4Z4"/>
<evidence type="ECO:0000256" key="2">
    <source>
        <dbReference type="ARBA" id="ARBA00022824"/>
    </source>
</evidence>
<evidence type="ECO:0000313" key="6">
    <source>
        <dbReference type="EMBL" id="SPD19144.1"/>
    </source>
</evidence>
<dbReference type="PANTHER" id="PTHR12136">
    <property type="entry name" value="ENHANCED DISEASE RESISTANCE-RELATED"/>
    <property type="match status" value="1"/>
</dbReference>
<sequence length="423" mass="48532">MSSKVVYEGWMVRYGRRKIGRSFIHMRYFVLESRLLAYYKRKPQDNQVPIKTMVIDGNCRVEDRGLKTHHGHMVYVLCVYNKKEKHHRITMAAFNIQEALLWKEKIELVIDQHQGSQVANGNKYVSFEYKPGMDNGRTASSSDHESQFSAQEDEDDANPNLLRRTTIGNGLRIFEELLEVDYLPRSCSRAMKAVGVVDASCEEIFELVMSMDGTRFEWDCSFQYGSLVEEVDGHTALLYHRLQLDWFPMFVWPRDLCYVRYWRRNDDGSYVVLFRSREHENCGPQPGYVRAHIESGGYNISPLKSRNGRPRAQVQHLMQLDLKGWGVGYVSSFQQHCLLQMLNSVAVAAFKTRTCALALELETFTIIVDIAPRFLNKIKKPTLIDSMGGVSLVLFGSRIVSCGACGVSGTLELLLERKKLCQL</sequence>
<accession>A0A2N9I4Z4</accession>
<dbReference type="PROSITE" id="PS50848">
    <property type="entry name" value="START"/>
    <property type="match status" value="1"/>
</dbReference>
<dbReference type="InterPro" id="IPR002913">
    <property type="entry name" value="START_lipid-bd_dom"/>
</dbReference>
<protein>
    <recommendedName>
        <fullName evidence="7">START domain-containing protein</fullName>
    </recommendedName>
</protein>
<dbReference type="CDD" id="cd00177">
    <property type="entry name" value="START"/>
    <property type="match status" value="1"/>
</dbReference>
<gene>
    <name evidence="6" type="ORF">FSB_LOCUS47026</name>
</gene>
<organism evidence="6">
    <name type="scientific">Fagus sylvatica</name>
    <name type="common">Beechnut</name>
    <dbReference type="NCBI Taxonomy" id="28930"/>
    <lineage>
        <taxon>Eukaryota</taxon>
        <taxon>Viridiplantae</taxon>
        <taxon>Streptophyta</taxon>
        <taxon>Embryophyta</taxon>
        <taxon>Tracheophyta</taxon>
        <taxon>Spermatophyta</taxon>
        <taxon>Magnoliopsida</taxon>
        <taxon>eudicotyledons</taxon>
        <taxon>Gunneridae</taxon>
        <taxon>Pentapetalae</taxon>
        <taxon>rosids</taxon>
        <taxon>fabids</taxon>
        <taxon>Fagales</taxon>
        <taxon>Fagaceae</taxon>
        <taxon>Fagus</taxon>
    </lineage>
</organism>
<dbReference type="GO" id="GO:0005783">
    <property type="term" value="C:endoplasmic reticulum"/>
    <property type="evidence" value="ECO:0007669"/>
    <property type="project" value="UniProtKB-SubCell"/>
</dbReference>
<dbReference type="SMART" id="SM00233">
    <property type="entry name" value="PH"/>
    <property type="match status" value="1"/>
</dbReference>
<evidence type="ECO:0000259" key="4">
    <source>
        <dbReference type="PROSITE" id="PS50003"/>
    </source>
</evidence>
<evidence type="ECO:0000256" key="1">
    <source>
        <dbReference type="ARBA" id="ARBA00004240"/>
    </source>
</evidence>